<dbReference type="AlphaFoldDB" id="A0A2U1LW18"/>
<evidence type="ECO:0000313" key="4">
    <source>
        <dbReference type="Proteomes" id="UP000245207"/>
    </source>
</evidence>
<evidence type="ECO:0000256" key="1">
    <source>
        <dbReference type="SAM" id="MobiDB-lite"/>
    </source>
</evidence>
<keyword evidence="4" id="KW-1185">Reference proteome</keyword>
<comment type="caution">
    <text evidence="3">The sequence shown here is derived from an EMBL/GenBank/DDBJ whole genome shotgun (WGS) entry which is preliminary data.</text>
</comment>
<evidence type="ECO:0000313" key="3">
    <source>
        <dbReference type="EMBL" id="PWA53203.1"/>
    </source>
</evidence>
<dbReference type="PANTHER" id="PTHR47165">
    <property type="entry name" value="OS03G0429900 PROTEIN"/>
    <property type="match status" value="1"/>
</dbReference>
<evidence type="ECO:0000259" key="2">
    <source>
        <dbReference type="Pfam" id="PF02721"/>
    </source>
</evidence>
<dbReference type="InterPro" id="IPR012340">
    <property type="entry name" value="NA-bd_OB-fold"/>
</dbReference>
<dbReference type="PANTHER" id="PTHR47165:SF4">
    <property type="entry name" value="OS03G0429900 PROTEIN"/>
    <property type="match status" value="1"/>
</dbReference>
<dbReference type="Pfam" id="PF02721">
    <property type="entry name" value="DUF223"/>
    <property type="match status" value="1"/>
</dbReference>
<proteinExistence type="predicted"/>
<dbReference type="EMBL" id="PKPP01007507">
    <property type="protein sequence ID" value="PWA53203.1"/>
    <property type="molecule type" value="Genomic_DNA"/>
</dbReference>
<organism evidence="3 4">
    <name type="scientific">Artemisia annua</name>
    <name type="common">Sweet wormwood</name>
    <dbReference type="NCBI Taxonomy" id="35608"/>
    <lineage>
        <taxon>Eukaryota</taxon>
        <taxon>Viridiplantae</taxon>
        <taxon>Streptophyta</taxon>
        <taxon>Embryophyta</taxon>
        <taxon>Tracheophyta</taxon>
        <taxon>Spermatophyta</taxon>
        <taxon>Magnoliopsida</taxon>
        <taxon>eudicotyledons</taxon>
        <taxon>Gunneridae</taxon>
        <taxon>Pentapetalae</taxon>
        <taxon>asterids</taxon>
        <taxon>campanulids</taxon>
        <taxon>Asterales</taxon>
        <taxon>Asteraceae</taxon>
        <taxon>Asteroideae</taxon>
        <taxon>Anthemideae</taxon>
        <taxon>Artemisiinae</taxon>
        <taxon>Artemisia</taxon>
    </lineage>
</organism>
<feature type="domain" description="Replication protein A 70 kDa DNA-binding subunit B/D first OB fold" evidence="2">
    <location>
        <begin position="419"/>
        <end position="518"/>
    </location>
</feature>
<feature type="region of interest" description="Disordered" evidence="1">
    <location>
        <begin position="196"/>
        <end position="216"/>
    </location>
</feature>
<reference evidence="3 4" key="1">
    <citation type="journal article" date="2018" name="Mol. Plant">
        <title>The genome of Artemisia annua provides insight into the evolution of Asteraceae family and artemisinin biosynthesis.</title>
        <authorList>
            <person name="Shen Q."/>
            <person name="Zhang L."/>
            <person name="Liao Z."/>
            <person name="Wang S."/>
            <person name="Yan T."/>
            <person name="Shi P."/>
            <person name="Liu M."/>
            <person name="Fu X."/>
            <person name="Pan Q."/>
            <person name="Wang Y."/>
            <person name="Lv Z."/>
            <person name="Lu X."/>
            <person name="Zhang F."/>
            <person name="Jiang W."/>
            <person name="Ma Y."/>
            <person name="Chen M."/>
            <person name="Hao X."/>
            <person name="Li L."/>
            <person name="Tang Y."/>
            <person name="Lv G."/>
            <person name="Zhou Y."/>
            <person name="Sun X."/>
            <person name="Brodelius P.E."/>
            <person name="Rose J.K.C."/>
            <person name="Tang K."/>
        </authorList>
    </citation>
    <scope>NUCLEOTIDE SEQUENCE [LARGE SCALE GENOMIC DNA]</scope>
    <source>
        <strain evidence="4">cv. Huhao1</strain>
        <tissue evidence="3">Leaf</tissue>
    </source>
</reference>
<dbReference type="SUPFAM" id="SSF50249">
    <property type="entry name" value="Nucleic acid-binding proteins"/>
    <property type="match status" value="2"/>
</dbReference>
<gene>
    <name evidence="3" type="ORF">CTI12_AA447140</name>
</gene>
<feature type="compositionally biased region" description="Polar residues" evidence="1">
    <location>
        <begin position="740"/>
        <end position="761"/>
    </location>
</feature>
<dbReference type="Proteomes" id="UP000245207">
    <property type="component" value="Unassembled WGS sequence"/>
</dbReference>
<feature type="compositionally biased region" description="Polar residues" evidence="1">
    <location>
        <begin position="197"/>
        <end position="210"/>
    </location>
</feature>
<protein>
    <recommendedName>
        <fullName evidence="2">Replication protein A 70 kDa DNA-binding subunit B/D first OB fold domain-containing protein</fullName>
    </recommendedName>
</protein>
<name>A0A2U1LW18_ARTAN</name>
<feature type="region of interest" description="Disordered" evidence="1">
    <location>
        <begin position="707"/>
        <end position="785"/>
    </location>
</feature>
<accession>A0A2U1LW18</accession>
<dbReference type="InterPro" id="IPR003871">
    <property type="entry name" value="RFA1B/D_OB_1st"/>
</dbReference>
<sequence>MRTKGKAVSNNSASGIPVEGTHLLVCDGGVTNENTSIISDSGFPGSTTDDYHTNAICKVASLSDIGGTSSQTSRGYSVVDGFPGSTLASQPIIHHCPQPAVTIASDAFPANRHHLAVSAGRPSTSETFVPVQIPTVDGYVATFVTSNNAPVPPLTAEQSMPVEATTRFHDNDTSHNVPIILDFSRPDVLRSHHAASCSYNTGTSDSQTRASTRRRNHARNIQWRTGPANRRPTWTGRSHMMDSNVLPVYGPPAPPEREGAPLDYVSFGRCDKVCQHCNALFWVEEKMAGLPMSAAPQIVLREEVIDGLIQFLNENNALVRLFRTARDKLLEANIPNFQIRLFGVAGASQYELPTADTIGAIVYEGGPQSMTDYDIRQYPTSVGASTSPGAASLGKMELTSDKDTLSKIAAPIIPQRSLAYLSELDPTDNNRFIETRVYRKWTTMKAPNFIPTEFSCILLDKKGTAIQANVDLKEKERLEHDLQTNCVYRIQGFGFEKTDSWGKTLDNDITLCFGKHSQIDLLNDDSYPYHYFNFAAYNELGNRLEKNNLILTDWEQEETRNRVPLATLLQIDPNTQQNVMILRIDNTQDWYYQKCDECGGKLRHRFVHGHCHPYGTQPKPEKSYSFRLVITDGTGNATITCFTPHTEGLIKDVNTLLEEVAEKNPQVIPPQIMALVNTRHVLQFRFAKPISKGPPTFVLQKMMDHPPSHLLTQSEGPSSPPATIMGAQTAAEVSPPPATPSATQDTPVGTSGTPYLESLSNVRKELFPDSADEEDNQKPKKQKKD</sequence>
<dbReference type="Gene3D" id="2.40.50.140">
    <property type="entry name" value="Nucleic acid-binding proteins"/>
    <property type="match status" value="2"/>
</dbReference>